<dbReference type="PRINTS" id="PR00039">
    <property type="entry name" value="HTHLYSR"/>
</dbReference>
<evidence type="ECO:0000256" key="4">
    <source>
        <dbReference type="ARBA" id="ARBA00023163"/>
    </source>
</evidence>
<dbReference type="Pfam" id="PF00126">
    <property type="entry name" value="HTH_1"/>
    <property type="match status" value="1"/>
</dbReference>
<feature type="domain" description="HTH lysR-type" evidence="5">
    <location>
        <begin position="10"/>
        <end position="67"/>
    </location>
</feature>
<dbReference type="InterPro" id="IPR000847">
    <property type="entry name" value="LysR_HTH_N"/>
</dbReference>
<dbReference type="EMBL" id="CAKLDM010000001">
    <property type="protein sequence ID" value="CAH0536821.1"/>
    <property type="molecule type" value="Genomic_DNA"/>
</dbReference>
<dbReference type="SUPFAM" id="SSF46785">
    <property type="entry name" value="Winged helix' DNA-binding domain"/>
    <property type="match status" value="1"/>
</dbReference>
<evidence type="ECO:0000313" key="7">
    <source>
        <dbReference type="Proteomes" id="UP000838748"/>
    </source>
</evidence>
<comment type="caution">
    <text evidence="6">The sequence shown here is derived from an EMBL/GenBank/DDBJ whole genome shotgun (WGS) entry which is preliminary data.</text>
</comment>
<dbReference type="RefSeq" id="WP_237360103.1">
    <property type="nucleotide sequence ID" value="NZ_CAKLDM010000001.1"/>
</dbReference>
<accession>A0ABM9A1C2</accession>
<dbReference type="Pfam" id="PF03466">
    <property type="entry name" value="LysR_substrate"/>
    <property type="match status" value="1"/>
</dbReference>
<dbReference type="InterPro" id="IPR036388">
    <property type="entry name" value="WH-like_DNA-bd_sf"/>
</dbReference>
<dbReference type="Gene3D" id="3.40.190.10">
    <property type="entry name" value="Periplasmic binding protein-like II"/>
    <property type="match status" value="1"/>
</dbReference>
<dbReference type="InterPro" id="IPR036390">
    <property type="entry name" value="WH_DNA-bd_sf"/>
</dbReference>
<dbReference type="Proteomes" id="UP000838748">
    <property type="component" value="Unassembled WGS sequence"/>
</dbReference>
<gene>
    <name evidence="6" type="ORF">VMF7928_00711</name>
</gene>
<protein>
    <recommendedName>
        <fullName evidence="5">HTH lysR-type domain-containing protein</fullName>
    </recommendedName>
</protein>
<dbReference type="InterPro" id="IPR005119">
    <property type="entry name" value="LysR_subst-bd"/>
</dbReference>
<sequence length="311" mass="34850">MPVKEVLNVENLTHIRYFLSVYDLGSFSKAAKYCNVSQPTISKSIRSLEQSCNLVLFNRDTRSLRPTESAHQLYPKCLEVYFSMKSLSKTIEVIHGGDYGEIKIGFGKLIGSLGSILISKVVSKYQNIKVSVIEADTSTLYRDLMQGELDFIICHESDPVFEGGVDKIICNSFSSVRVSAVASPKANFLRNGDNLIMYPWVFPDFKVLPSVKNNFYNDYYKKIIANGCVIYKLDNIDARLKLVLTGKAATVTANALANKYVKTGQLKKLPVDIDDVNLSVIRLSNKPLSKKAVKILKAMDKYLSVLNNKEY</sequence>
<dbReference type="Gene3D" id="1.10.10.10">
    <property type="entry name" value="Winged helix-like DNA-binding domain superfamily/Winged helix DNA-binding domain"/>
    <property type="match status" value="1"/>
</dbReference>
<dbReference type="CDD" id="cd05466">
    <property type="entry name" value="PBP2_LTTR_substrate"/>
    <property type="match status" value="1"/>
</dbReference>
<evidence type="ECO:0000256" key="2">
    <source>
        <dbReference type="ARBA" id="ARBA00023015"/>
    </source>
</evidence>
<evidence type="ECO:0000313" key="6">
    <source>
        <dbReference type="EMBL" id="CAH0536821.1"/>
    </source>
</evidence>
<keyword evidence="7" id="KW-1185">Reference proteome</keyword>
<evidence type="ECO:0000256" key="3">
    <source>
        <dbReference type="ARBA" id="ARBA00023125"/>
    </source>
</evidence>
<evidence type="ECO:0000256" key="1">
    <source>
        <dbReference type="ARBA" id="ARBA00009437"/>
    </source>
</evidence>
<dbReference type="PANTHER" id="PTHR30126">
    <property type="entry name" value="HTH-TYPE TRANSCRIPTIONAL REGULATOR"/>
    <property type="match status" value="1"/>
</dbReference>
<keyword evidence="3" id="KW-0238">DNA-binding</keyword>
<proteinExistence type="inferred from homology"/>
<keyword evidence="2" id="KW-0805">Transcription regulation</keyword>
<evidence type="ECO:0000259" key="5">
    <source>
        <dbReference type="PROSITE" id="PS50931"/>
    </source>
</evidence>
<keyword evidence="4" id="KW-0804">Transcription</keyword>
<organism evidence="6 7">
    <name type="scientific">Vibrio marisflavi CECT 7928</name>
    <dbReference type="NCBI Taxonomy" id="634439"/>
    <lineage>
        <taxon>Bacteria</taxon>
        <taxon>Pseudomonadati</taxon>
        <taxon>Pseudomonadota</taxon>
        <taxon>Gammaproteobacteria</taxon>
        <taxon>Vibrionales</taxon>
        <taxon>Vibrionaceae</taxon>
        <taxon>Vibrio</taxon>
    </lineage>
</organism>
<dbReference type="SUPFAM" id="SSF53850">
    <property type="entry name" value="Periplasmic binding protein-like II"/>
    <property type="match status" value="1"/>
</dbReference>
<comment type="similarity">
    <text evidence="1">Belongs to the LysR transcriptional regulatory family.</text>
</comment>
<reference evidence="6" key="1">
    <citation type="submission" date="2021-11" db="EMBL/GenBank/DDBJ databases">
        <authorList>
            <person name="Rodrigo-Torres L."/>
            <person name="Arahal R. D."/>
            <person name="Lucena T."/>
        </authorList>
    </citation>
    <scope>NUCLEOTIDE SEQUENCE</scope>
    <source>
        <strain evidence="6">CECT 7928</strain>
    </source>
</reference>
<dbReference type="PROSITE" id="PS50931">
    <property type="entry name" value="HTH_LYSR"/>
    <property type="match status" value="1"/>
</dbReference>
<name>A0ABM9A1C2_9VIBR</name>